<accession>A0ABU9WAC5</accession>
<evidence type="ECO:0000259" key="2">
    <source>
        <dbReference type="Pfam" id="PF13977"/>
    </source>
</evidence>
<dbReference type="Proteomes" id="UP001425155">
    <property type="component" value="Unassembled WGS sequence"/>
</dbReference>
<dbReference type="InterPro" id="IPR036271">
    <property type="entry name" value="Tet_transcr_reg_TetR-rel_C_sf"/>
</dbReference>
<dbReference type="EMBL" id="JBCLVG010000003">
    <property type="protein sequence ID" value="MEN1947794.1"/>
    <property type="molecule type" value="Genomic_DNA"/>
</dbReference>
<dbReference type="SUPFAM" id="SSF48498">
    <property type="entry name" value="Tetracyclin repressor-like, C-terminal domain"/>
    <property type="match status" value="1"/>
</dbReference>
<comment type="caution">
    <text evidence="3">The sequence shown here is derived from an EMBL/GenBank/DDBJ whole genome shotgun (WGS) entry which is preliminary data.</text>
</comment>
<feature type="domain" description="BetI-type transcriptional repressor C-terminal" evidence="2">
    <location>
        <begin position="89"/>
        <end position="195"/>
    </location>
</feature>
<organism evidence="3 4">
    <name type="scientific">Leifsonia stereocauli</name>
    <dbReference type="NCBI Taxonomy" id="3134136"/>
    <lineage>
        <taxon>Bacteria</taxon>
        <taxon>Bacillati</taxon>
        <taxon>Actinomycetota</taxon>
        <taxon>Actinomycetes</taxon>
        <taxon>Micrococcales</taxon>
        <taxon>Microbacteriaceae</taxon>
        <taxon>Leifsonia</taxon>
    </lineage>
</organism>
<dbReference type="Pfam" id="PF13977">
    <property type="entry name" value="TetR_C_6"/>
    <property type="match status" value="1"/>
</dbReference>
<name>A0ABU9WAC5_9MICO</name>
<keyword evidence="4" id="KW-1185">Reference proteome</keyword>
<reference evidence="3 4" key="1">
    <citation type="submission" date="2024-03" db="EMBL/GenBank/DDBJ databases">
        <title>YIM 134122 draft genome.</title>
        <authorList>
            <person name="Zuo S."/>
            <person name="Xiong L."/>
        </authorList>
    </citation>
    <scope>NUCLEOTIDE SEQUENCE [LARGE SCALE GENOMIC DNA]</scope>
    <source>
        <strain evidence="3 4">YIM 134122</strain>
    </source>
</reference>
<evidence type="ECO:0000256" key="1">
    <source>
        <dbReference type="ARBA" id="ARBA00023125"/>
    </source>
</evidence>
<dbReference type="InterPro" id="IPR039538">
    <property type="entry name" value="BetI_C"/>
</dbReference>
<protein>
    <submittedName>
        <fullName evidence="3">TetR family transcriptional regulator C-terminal domain-containing protein</fullName>
    </submittedName>
</protein>
<dbReference type="RefSeq" id="WP_342115397.1">
    <property type="nucleotide sequence ID" value="NZ_JBCAUN010000003.1"/>
</dbReference>
<gene>
    <name evidence="3" type="ORF">WJX64_14645</name>
</gene>
<dbReference type="InterPro" id="IPR009057">
    <property type="entry name" value="Homeodomain-like_sf"/>
</dbReference>
<sequence length="220" mass="22920">MSRAVRPRAARKSPEERAAEIRAGAHDVALEGGLWAVTLRSVAARVGVTPALVAHYQPNMEVLVADTFTAVVAAEMAEVAGIIEPYSSPTDRLAALIHTLVETGRDDVTAVWLDGWSLGRRSAPLATAVRGQMDAWQHLVLGVVEAGCSTGEFTASDPQTVAWHLLGMVDGLSAQGLVSYRDPAARGRLITDALEHALGLPAGALASPESAPAPTPAPAP</sequence>
<keyword evidence="1" id="KW-0238">DNA-binding</keyword>
<proteinExistence type="predicted"/>
<dbReference type="PANTHER" id="PTHR30055:SF200">
    <property type="entry name" value="HTH-TYPE TRANSCRIPTIONAL REPRESSOR BDCR"/>
    <property type="match status" value="1"/>
</dbReference>
<dbReference type="PANTHER" id="PTHR30055">
    <property type="entry name" value="HTH-TYPE TRANSCRIPTIONAL REGULATOR RUTR"/>
    <property type="match status" value="1"/>
</dbReference>
<evidence type="ECO:0000313" key="3">
    <source>
        <dbReference type="EMBL" id="MEN1947794.1"/>
    </source>
</evidence>
<evidence type="ECO:0000313" key="4">
    <source>
        <dbReference type="Proteomes" id="UP001425155"/>
    </source>
</evidence>
<dbReference type="Gene3D" id="1.10.357.10">
    <property type="entry name" value="Tetracycline Repressor, domain 2"/>
    <property type="match status" value="1"/>
</dbReference>
<dbReference type="SUPFAM" id="SSF46689">
    <property type="entry name" value="Homeodomain-like"/>
    <property type="match status" value="1"/>
</dbReference>
<dbReference type="InterPro" id="IPR050109">
    <property type="entry name" value="HTH-type_TetR-like_transc_reg"/>
</dbReference>